<feature type="domain" description="Right handed beta helix" evidence="3">
    <location>
        <begin position="100"/>
        <end position="282"/>
    </location>
</feature>
<dbReference type="Pfam" id="PF13229">
    <property type="entry name" value="Beta_helix"/>
    <property type="match status" value="1"/>
</dbReference>
<dbReference type="RefSeq" id="WP_072909229.1">
    <property type="nucleotide sequence ID" value="NZ_FQZT01000010.1"/>
</dbReference>
<evidence type="ECO:0000313" key="4">
    <source>
        <dbReference type="EMBL" id="SHJ56589.1"/>
    </source>
</evidence>
<organism evidence="4 5">
    <name type="scientific">Malonomonas rubra DSM 5091</name>
    <dbReference type="NCBI Taxonomy" id="1122189"/>
    <lineage>
        <taxon>Bacteria</taxon>
        <taxon>Pseudomonadati</taxon>
        <taxon>Thermodesulfobacteriota</taxon>
        <taxon>Desulfuromonadia</taxon>
        <taxon>Desulfuromonadales</taxon>
        <taxon>Geopsychrobacteraceae</taxon>
        <taxon>Malonomonas</taxon>
    </lineage>
</organism>
<name>A0A1M6KCE6_MALRU</name>
<dbReference type="InterPro" id="IPR012334">
    <property type="entry name" value="Pectin_lyas_fold"/>
</dbReference>
<evidence type="ECO:0000256" key="2">
    <source>
        <dbReference type="SAM" id="SignalP"/>
    </source>
</evidence>
<proteinExistence type="predicted"/>
<accession>A0A1M6KCE6</accession>
<keyword evidence="1" id="KW-0472">Membrane</keyword>
<feature type="transmembrane region" description="Helical" evidence="1">
    <location>
        <begin position="429"/>
        <end position="451"/>
    </location>
</feature>
<keyword evidence="2" id="KW-0732">Signal</keyword>
<feature type="chain" id="PRO_5009918946" evidence="2">
    <location>
        <begin position="23"/>
        <end position="469"/>
    </location>
</feature>
<gene>
    <name evidence="4" type="ORF">SAMN02745165_02664</name>
</gene>
<dbReference type="Proteomes" id="UP000184171">
    <property type="component" value="Unassembled WGS sequence"/>
</dbReference>
<dbReference type="SMART" id="SM00710">
    <property type="entry name" value="PbH1"/>
    <property type="match status" value="5"/>
</dbReference>
<dbReference type="Gene3D" id="2.160.20.10">
    <property type="entry name" value="Single-stranded right-handed beta-helix, Pectin lyase-like"/>
    <property type="match status" value="1"/>
</dbReference>
<dbReference type="InterPro" id="IPR039448">
    <property type="entry name" value="Beta_helix"/>
</dbReference>
<keyword evidence="1" id="KW-1133">Transmembrane helix</keyword>
<dbReference type="InterPro" id="IPR011050">
    <property type="entry name" value="Pectin_lyase_fold/virulence"/>
</dbReference>
<keyword evidence="1" id="KW-0812">Transmembrane</keyword>
<evidence type="ECO:0000256" key="1">
    <source>
        <dbReference type="SAM" id="Phobius"/>
    </source>
</evidence>
<evidence type="ECO:0000259" key="3">
    <source>
        <dbReference type="Pfam" id="PF13229"/>
    </source>
</evidence>
<dbReference type="OrthoDB" id="628936at2"/>
<keyword evidence="5" id="KW-1185">Reference proteome</keyword>
<dbReference type="EMBL" id="FQZT01000010">
    <property type="protein sequence ID" value="SHJ56589.1"/>
    <property type="molecule type" value="Genomic_DNA"/>
</dbReference>
<dbReference type="InterPro" id="IPR006626">
    <property type="entry name" value="PbH1"/>
</dbReference>
<evidence type="ECO:0000313" key="5">
    <source>
        <dbReference type="Proteomes" id="UP000184171"/>
    </source>
</evidence>
<sequence>MKTIKMVMVLVALSGFLSFSEAEVVTFEKEQYGTHVYVSGSAELNEVLRNIRPGTTVIIPAGNYNRGFAFRNVNGLPDAPIVIEGSDPDNPPIFEGRGEGLKVSNSSYIKFKNITFKGFTTNGINIDDGGKIGQPSHHIILDNITVLDTGPKGNNDALKMSGVDHFIIRNSHFEGWGGAAIDMVGCHHGVIENSTIVGKEGYRTAVGAQMKGGSRLILLQNNYFENAGTRMVQIGGSTGLKYFRPAETAYEADSIQVKGNVFVGGEAQLSWVTTQNSLVSHNLFIRPQKWLGRILQETENPRFAPSQTGIFENNLVVLGDKKRNFINVGRGTLPQSFVFQKNVWDASEKDVEKSLPVRENHGGYKFQFQIEDDHSGRLSVTNDDPRIEQVGPAAYKPWSATVEFADIDLLPILPVTSSLGSVALVDDRWLAVIATVSAGALGVGALGWVMIRPHVARNRKRRRRKRDKN</sequence>
<reference evidence="4 5" key="1">
    <citation type="submission" date="2016-11" db="EMBL/GenBank/DDBJ databases">
        <authorList>
            <person name="Jaros S."/>
            <person name="Januszkiewicz K."/>
            <person name="Wedrychowicz H."/>
        </authorList>
    </citation>
    <scope>NUCLEOTIDE SEQUENCE [LARGE SCALE GENOMIC DNA]</scope>
    <source>
        <strain evidence="4 5">DSM 5091</strain>
    </source>
</reference>
<protein>
    <submittedName>
        <fullName evidence="4">Right handed beta helix region</fullName>
    </submittedName>
</protein>
<feature type="signal peptide" evidence="2">
    <location>
        <begin position="1"/>
        <end position="22"/>
    </location>
</feature>
<dbReference type="STRING" id="1122189.SAMN02745165_02664"/>
<dbReference type="SUPFAM" id="SSF51126">
    <property type="entry name" value="Pectin lyase-like"/>
    <property type="match status" value="1"/>
</dbReference>
<dbReference type="AlphaFoldDB" id="A0A1M6KCE6"/>